<protein>
    <recommendedName>
        <fullName evidence="9">DNA2/NAM7 helicase-like C-terminal domain-containing protein</fullName>
    </recommendedName>
</protein>
<dbReference type="EMBL" id="CM000648">
    <property type="protein sequence ID" value="EED89205.1"/>
    <property type="molecule type" value="Genomic_DNA"/>
</dbReference>
<evidence type="ECO:0000256" key="2">
    <source>
        <dbReference type="ARBA" id="ARBA00022801"/>
    </source>
</evidence>
<feature type="non-terminal residue" evidence="7">
    <location>
        <position position="349"/>
    </location>
</feature>
<evidence type="ECO:0000256" key="3">
    <source>
        <dbReference type="ARBA" id="ARBA00022806"/>
    </source>
</evidence>
<evidence type="ECO:0000313" key="7">
    <source>
        <dbReference type="EMBL" id="EED89205.1"/>
    </source>
</evidence>
<dbReference type="InterPro" id="IPR045055">
    <property type="entry name" value="DNA2/NAM7-like"/>
</dbReference>
<dbReference type="InterPro" id="IPR041677">
    <property type="entry name" value="DNA2/NAM7_AAA_11"/>
</dbReference>
<reference evidence="7 8" key="1">
    <citation type="journal article" date="2004" name="Science">
        <title>The genome of the diatom Thalassiosira pseudonana: ecology, evolution, and metabolism.</title>
        <authorList>
            <person name="Armbrust E.V."/>
            <person name="Berges J.A."/>
            <person name="Bowler C."/>
            <person name="Green B.R."/>
            <person name="Martinez D."/>
            <person name="Putnam N.H."/>
            <person name="Zhou S."/>
            <person name="Allen A.E."/>
            <person name="Apt K.E."/>
            <person name="Bechner M."/>
            <person name="Brzezinski M.A."/>
            <person name="Chaal B.K."/>
            <person name="Chiovitti A."/>
            <person name="Davis A.K."/>
            <person name="Demarest M.S."/>
            <person name="Detter J.C."/>
            <person name="Glavina T."/>
            <person name="Goodstein D."/>
            <person name="Hadi M.Z."/>
            <person name="Hellsten U."/>
            <person name="Hildebrand M."/>
            <person name="Jenkins B.D."/>
            <person name="Jurka J."/>
            <person name="Kapitonov V.V."/>
            <person name="Kroger N."/>
            <person name="Lau W.W."/>
            <person name="Lane T.W."/>
            <person name="Larimer F.W."/>
            <person name="Lippmeier J.C."/>
            <person name="Lucas S."/>
            <person name="Medina M."/>
            <person name="Montsant A."/>
            <person name="Obornik M."/>
            <person name="Parker M.S."/>
            <person name="Palenik B."/>
            <person name="Pazour G.J."/>
            <person name="Richardson P.M."/>
            <person name="Rynearson T.A."/>
            <person name="Saito M.A."/>
            <person name="Schwartz D.C."/>
            <person name="Thamatrakoln K."/>
            <person name="Valentin K."/>
            <person name="Vardi A."/>
            <person name="Wilkerson F.P."/>
            <person name="Rokhsar D.S."/>
        </authorList>
    </citation>
    <scope>NUCLEOTIDE SEQUENCE [LARGE SCALE GENOMIC DNA]</scope>
    <source>
        <strain evidence="7 8">CCMP1335</strain>
    </source>
</reference>
<dbReference type="Pfam" id="PF13087">
    <property type="entry name" value="AAA_12"/>
    <property type="match status" value="1"/>
</dbReference>
<keyword evidence="2" id="KW-0378">Hydrolase</keyword>
<gene>
    <name evidence="7" type="ORF">THAPSDRAFT_264090</name>
</gene>
<dbReference type="OMA" id="ERYHENA"/>
<proteinExistence type="predicted"/>
<feature type="non-terminal residue" evidence="7">
    <location>
        <position position="1"/>
    </location>
</feature>
<dbReference type="STRING" id="35128.B8CBX9"/>
<keyword evidence="1" id="KW-0547">Nucleotide-binding</keyword>
<keyword evidence="4" id="KW-0067">ATP-binding</keyword>
<dbReference type="Proteomes" id="UP000001449">
    <property type="component" value="Chromosome 13"/>
</dbReference>
<keyword evidence="8" id="KW-1185">Reference proteome</keyword>
<keyword evidence="3" id="KW-0347">Helicase</keyword>
<dbReference type="GO" id="GO:0004386">
    <property type="term" value="F:helicase activity"/>
    <property type="evidence" value="ECO:0007669"/>
    <property type="project" value="UniProtKB-KW"/>
</dbReference>
<dbReference type="InterPro" id="IPR047187">
    <property type="entry name" value="SF1_C_Upf1"/>
</dbReference>
<dbReference type="SUPFAM" id="SSF52540">
    <property type="entry name" value="P-loop containing nucleoside triphosphate hydrolases"/>
    <property type="match status" value="1"/>
</dbReference>
<feature type="domain" description="DNA2/NAM7 helicase-like C-terminal" evidence="6">
    <location>
        <begin position="93"/>
        <end position="304"/>
    </location>
</feature>
<dbReference type="RefSeq" id="XP_002293469.1">
    <property type="nucleotide sequence ID" value="XM_002293433.1"/>
</dbReference>
<dbReference type="GO" id="GO:0016787">
    <property type="term" value="F:hydrolase activity"/>
    <property type="evidence" value="ECO:0007669"/>
    <property type="project" value="UniProtKB-KW"/>
</dbReference>
<dbReference type="InParanoid" id="B8CBX9"/>
<dbReference type="CDD" id="cd18808">
    <property type="entry name" value="SF1_C_Upf1"/>
    <property type="match status" value="1"/>
</dbReference>
<evidence type="ECO:0000259" key="6">
    <source>
        <dbReference type="Pfam" id="PF13087"/>
    </source>
</evidence>
<reference evidence="7 8" key="2">
    <citation type="journal article" date="2008" name="Nature">
        <title>The Phaeodactylum genome reveals the evolutionary history of diatom genomes.</title>
        <authorList>
            <person name="Bowler C."/>
            <person name="Allen A.E."/>
            <person name="Badger J.H."/>
            <person name="Grimwood J."/>
            <person name="Jabbari K."/>
            <person name="Kuo A."/>
            <person name="Maheswari U."/>
            <person name="Martens C."/>
            <person name="Maumus F."/>
            <person name="Otillar R.P."/>
            <person name="Rayko E."/>
            <person name="Salamov A."/>
            <person name="Vandepoele K."/>
            <person name="Beszteri B."/>
            <person name="Gruber A."/>
            <person name="Heijde M."/>
            <person name="Katinka M."/>
            <person name="Mock T."/>
            <person name="Valentin K."/>
            <person name="Verret F."/>
            <person name="Berges J.A."/>
            <person name="Brownlee C."/>
            <person name="Cadoret J.P."/>
            <person name="Chiovitti A."/>
            <person name="Choi C.J."/>
            <person name="Coesel S."/>
            <person name="De Martino A."/>
            <person name="Detter J.C."/>
            <person name="Durkin C."/>
            <person name="Falciatore A."/>
            <person name="Fournet J."/>
            <person name="Haruta M."/>
            <person name="Huysman M.J."/>
            <person name="Jenkins B.D."/>
            <person name="Jiroutova K."/>
            <person name="Jorgensen R.E."/>
            <person name="Joubert Y."/>
            <person name="Kaplan A."/>
            <person name="Kroger N."/>
            <person name="Kroth P.G."/>
            <person name="La Roche J."/>
            <person name="Lindquist E."/>
            <person name="Lommer M."/>
            <person name="Martin-Jezequel V."/>
            <person name="Lopez P.J."/>
            <person name="Lucas S."/>
            <person name="Mangogna M."/>
            <person name="McGinnis K."/>
            <person name="Medlin L.K."/>
            <person name="Montsant A."/>
            <person name="Oudot-Le Secq M.P."/>
            <person name="Napoli C."/>
            <person name="Obornik M."/>
            <person name="Parker M.S."/>
            <person name="Petit J.L."/>
            <person name="Porcel B.M."/>
            <person name="Poulsen N."/>
            <person name="Robison M."/>
            <person name="Rychlewski L."/>
            <person name="Rynearson T.A."/>
            <person name="Schmutz J."/>
            <person name="Shapiro H."/>
            <person name="Siaut M."/>
            <person name="Stanley M."/>
            <person name="Sussman M.R."/>
            <person name="Taylor A.R."/>
            <person name="Vardi A."/>
            <person name="von Dassow P."/>
            <person name="Vyverman W."/>
            <person name="Willis A."/>
            <person name="Wyrwicz L.S."/>
            <person name="Rokhsar D.S."/>
            <person name="Weissenbach J."/>
            <person name="Armbrust E.V."/>
            <person name="Green B.R."/>
            <person name="Van de Peer Y."/>
            <person name="Grigoriev I.V."/>
        </authorList>
    </citation>
    <scope>NUCLEOTIDE SEQUENCE [LARGE SCALE GENOMIC DNA]</scope>
    <source>
        <strain evidence="7 8">CCMP1335</strain>
    </source>
</reference>
<evidence type="ECO:0000313" key="8">
    <source>
        <dbReference type="Proteomes" id="UP000001449"/>
    </source>
</evidence>
<evidence type="ECO:0008006" key="9">
    <source>
        <dbReference type="Google" id="ProtNLM"/>
    </source>
</evidence>
<organism evidence="7 8">
    <name type="scientific">Thalassiosira pseudonana</name>
    <name type="common">Marine diatom</name>
    <name type="synonym">Cyclotella nana</name>
    <dbReference type="NCBI Taxonomy" id="35128"/>
    <lineage>
        <taxon>Eukaryota</taxon>
        <taxon>Sar</taxon>
        <taxon>Stramenopiles</taxon>
        <taxon>Ochrophyta</taxon>
        <taxon>Bacillariophyta</taxon>
        <taxon>Coscinodiscophyceae</taxon>
        <taxon>Thalassiosirophycidae</taxon>
        <taxon>Thalassiosirales</taxon>
        <taxon>Thalassiosiraceae</taxon>
        <taxon>Thalassiosira</taxon>
    </lineage>
</organism>
<sequence>RSKARLDILSSCNVVVTTLSGAGSKAFIEACNRDSKVDQEFSAVILDEACQASEPESLIPFKFNPTTVTLVGDPQQLPVLTISGPSTQNCLFERSLFERLQSLNWPVTLLREQYRMHQRIAEFPSKEFYQGKLITPDSVKNRSVSWTSNPCFPTIAFWDTDGKLMSGSGGGFGYSNQEEVEFITRDILSLFTYEYLRNTDVKVSIGIISFYKEQVSIILLLFAGIYWTLASVTALDQSRISIKVATVDGFQGSECDIIILSCVRSHSNRGGGNGRNNVGFLNDYRRVNVALTRAKCSLWIVGNSEVLKSSNLWSKLIQHMEGEKALQRSSDFRSMFAQWKASKERSFYC</sequence>
<dbReference type="FunFam" id="3.40.50.300:FF:000326">
    <property type="entry name" value="P-loop containing nucleoside triphosphate hydrolase"/>
    <property type="match status" value="1"/>
</dbReference>
<dbReference type="GO" id="GO:0005524">
    <property type="term" value="F:ATP binding"/>
    <property type="evidence" value="ECO:0007669"/>
    <property type="project" value="UniProtKB-KW"/>
</dbReference>
<dbReference type="KEGG" id="tps:THAPSDRAFT_264090"/>
<dbReference type="PaxDb" id="35128-Thaps264090"/>
<dbReference type="InterPro" id="IPR027417">
    <property type="entry name" value="P-loop_NTPase"/>
</dbReference>
<dbReference type="HOGENOM" id="CLU_001666_0_0_1"/>
<dbReference type="PANTHER" id="PTHR10887:SF495">
    <property type="entry name" value="HELICASE SENATAXIN ISOFORM X1-RELATED"/>
    <property type="match status" value="1"/>
</dbReference>
<dbReference type="AlphaFoldDB" id="B8CBX9"/>
<evidence type="ECO:0000256" key="4">
    <source>
        <dbReference type="ARBA" id="ARBA00022840"/>
    </source>
</evidence>
<dbReference type="GO" id="GO:0005694">
    <property type="term" value="C:chromosome"/>
    <property type="evidence" value="ECO:0007669"/>
    <property type="project" value="UniProtKB-ARBA"/>
</dbReference>
<dbReference type="InterPro" id="IPR041679">
    <property type="entry name" value="DNA2/NAM7-like_C"/>
</dbReference>
<name>B8CBX9_THAPS</name>
<dbReference type="GeneID" id="7450807"/>
<accession>B8CBX9</accession>
<evidence type="ECO:0000259" key="5">
    <source>
        <dbReference type="Pfam" id="PF13086"/>
    </source>
</evidence>
<dbReference type="Gene3D" id="3.40.50.300">
    <property type="entry name" value="P-loop containing nucleotide triphosphate hydrolases"/>
    <property type="match status" value="2"/>
</dbReference>
<dbReference type="PANTHER" id="PTHR10887">
    <property type="entry name" value="DNA2/NAM7 HELICASE FAMILY"/>
    <property type="match status" value="1"/>
</dbReference>
<dbReference type="eggNOG" id="KOG1801">
    <property type="taxonomic scope" value="Eukaryota"/>
</dbReference>
<evidence type="ECO:0000256" key="1">
    <source>
        <dbReference type="ARBA" id="ARBA00022741"/>
    </source>
</evidence>
<feature type="domain" description="DNA2/NAM7 helicase helicase" evidence="5">
    <location>
        <begin position="6"/>
        <end position="83"/>
    </location>
</feature>
<dbReference type="Pfam" id="PF13086">
    <property type="entry name" value="AAA_11"/>
    <property type="match status" value="1"/>
</dbReference>